<sequence length="224" mass="22563">MKNPAPAGLFVFGAVRAVCRMAAAPYPAYGVARCRTGDWFVGPISGAPSGNGMLHDSTLGADFVGLISEAPSGNGILHDSTLGAGFVGPISGAPSGNGMLHDSTLGAGFVGPISGAPSGNGMLHNSTLGAGFVGPISEAPSGNGMLHNSRLGAGFVGPISGAPSGNGPGLWPLSKRKNSSGISRGKDYSAQAPRPSGRCLRQRSLAMLESNLSRSFSSFPERRI</sequence>
<dbReference type="Proteomes" id="UP000017834">
    <property type="component" value="Unassembled WGS sequence"/>
</dbReference>
<accession>A0ABP2ZU65</accession>
<keyword evidence="3" id="KW-1185">Reference proteome</keyword>
<proteinExistence type="predicted"/>
<reference evidence="2 3" key="1">
    <citation type="journal article" date="2014" name="Genome Announc.">
        <title>Draft Genome Sequence of Enterobacter cloacae Strain S611.</title>
        <authorList>
            <person name="Wang D."/>
            <person name="Han C.S."/>
            <person name="Dichosa A.E."/>
            <person name="Gleasner C.D."/>
            <person name="Johnson S.L."/>
            <person name="Daligault H.E."/>
            <person name="Davenport K.W."/>
            <person name="Li P.E."/>
            <person name="Pierson E.A."/>
            <person name="Pierson L.S.III."/>
        </authorList>
    </citation>
    <scope>NUCLEOTIDE SEQUENCE [LARGE SCALE GENOMIC DNA]</scope>
    <source>
        <strain evidence="2 3">S611</strain>
    </source>
</reference>
<dbReference type="EMBL" id="AXOM01000013">
    <property type="protein sequence ID" value="ESS59595.1"/>
    <property type="molecule type" value="Genomic_DNA"/>
</dbReference>
<feature type="region of interest" description="Disordered" evidence="1">
    <location>
        <begin position="166"/>
        <end position="197"/>
    </location>
</feature>
<evidence type="ECO:0000313" key="2">
    <source>
        <dbReference type="EMBL" id="ESS59595.1"/>
    </source>
</evidence>
<gene>
    <name evidence="2" type="ORF">EDP2_1285</name>
</gene>
<evidence type="ECO:0000256" key="1">
    <source>
        <dbReference type="SAM" id="MobiDB-lite"/>
    </source>
</evidence>
<protein>
    <submittedName>
        <fullName evidence="2">Uncharacterized protein</fullName>
    </submittedName>
</protein>
<evidence type="ECO:0000313" key="3">
    <source>
        <dbReference type="Proteomes" id="UP000017834"/>
    </source>
</evidence>
<name>A0ABP2ZU65_ENTCL</name>
<organism evidence="2 3">
    <name type="scientific">Enterobacter cloacae S611</name>
    <dbReference type="NCBI Taxonomy" id="1399146"/>
    <lineage>
        <taxon>Bacteria</taxon>
        <taxon>Pseudomonadati</taxon>
        <taxon>Pseudomonadota</taxon>
        <taxon>Gammaproteobacteria</taxon>
        <taxon>Enterobacterales</taxon>
        <taxon>Enterobacteriaceae</taxon>
        <taxon>Enterobacter</taxon>
        <taxon>Enterobacter cloacae complex</taxon>
    </lineage>
</organism>
<comment type="caution">
    <text evidence="2">The sequence shown here is derived from an EMBL/GenBank/DDBJ whole genome shotgun (WGS) entry which is preliminary data.</text>
</comment>